<keyword evidence="5" id="KW-0539">Nucleus</keyword>
<keyword evidence="4" id="KW-0804">Transcription</keyword>
<reference evidence="7" key="2">
    <citation type="submission" date="2014-06" db="EMBL/GenBank/DDBJ databases">
        <title>The complete genome of Blastobotrys (Arxula) adeninivorans LS3 - a yeast of biotechnological interest.</title>
        <authorList>
            <person name="Kunze G."/>
            <person name="Gaillardin C."/>
            <person name="Czernicka M."/>
            <person name="Durrens P."/>
            <person name="Martin T."/>
            <person name="Boer E."/>
            <person name="Gabaldon T."/>
            <person name="Cruz J."/>
            <person name="Talla E."/>
            <person name="Marck C."/>
            <person name="Goffeau A."/>
            <person name="Barbe V."/>
            <person name="Baret P."/>
            <person name="Baronian K."/>
            <person name="Beier S."/>
            <person name="Bleykasten C."/>
            <person name="Bode R."/>
            <person name="Casaregola S."/>
            <person name="Despons L."/>
            <person name="Fairhead C."/>
            <person name="Giersberg M."/>
            <person name="Gierski P."/>
            <person name="Hahnel U."/>
            <person name="Hartmann A."/>
            <person name="Jankowska D."/>
            <person name="Jubin C."/>
            <person name="Jung P."/>
            <person name="Lafontaine I."/>
            <person name="Leh-Louis V."/>
            <person name="Lemaire M."/>
            <person name="Marcet-Houben M."/>
            <person name="Mascher M."/>
            <person name="Morel G."/>
            <person name="Richard G.-F."/>
            <person name="Riechen J."/>
            <person name="Sacerdot C."/>
            <person name="Sarkar A."/>
            <person name="Savel G."/>
            <person name="Schacherer J."/>
            <person name="Sherman D."/>
            <person name="Straub M.-L."/>
            <person name="Stein N."/>
            <person name="Thierry A."/>
            <person name="Trautwein-Schult A."/>
            <person name="Westhof E."/>
            <person name="Worch S."/>
            <person name="Dujon B."/>
            <person name="Souciet J.-L."/>
            <person name="Wincker P."/>
            <person name="Scholz U."/>
            <person name="Neuveglise N."/>
        </authorList>
    </citation>
    <scope>NUCLEOTIDE SEQUENCE</scope>
    <source>
        <strain evidence="7">LS3</strain>
    </source>
</reference>
<protein>
    <submittedName>
        <fullName evidence="7">ARAD1D00902p</fullName>
    </submittedName>
</protein>
<feature type="region of interest" description="Disordered" evidence="6">
    <location>
        <begin position="1"/>
        <end position="21"/>
    </location>
</feature>
<organism evidence="7">
    <name type="scientific">Blastobotrys adeninivorans</name>
    <name type="common">Yeast</name>
    <name type="synonym">Arxula adeninivorans</name>
    <dbReference type="NCBI Taxonomy" id="409370"/>
    <lineage>
        <taxon>Eukaryota</taxon>
        <taxon>Fungi</taxon>
        <taxon>Dikarya</taxon>
        <taxon>Ascomycota</taxon>
        <taxon>Saccharomycotina</taxon>
        <taxon>Dipodascomycetes</taxon>
        <taxon>Dipodascales</taxon>
        <taxon>Trichomonascaceae</taxon>
        <taxon>Blastobotrys</taxon>
    </lineage>
</organism>
<evidence type="ECO:0000256" key="4">
    <source>
        <dbReference type="ARBA" id="ARBA00023163"/>
    </source>
</evidence>
<keyword evidence="3" id="KW-0805">Transcription regulation</keyword>
<comment type="subcellular location">
    <subcellularLocation>
        <location evidence="1">Nucleus</location>
    </subcellularLocation>
</comment>
<gene>
    <name evidence="7" type="ORF">GNLVRS02_ARAD1D00902g</name>
</gene>
<proteinExistence type="inferred from homology"/>
<dbReference type="PANTHER" id="PTHR10019">
    <property type="entry name" value="SNF5"/>
    <property type="match status" value="1"/>
</dbReference>
<evidence type="ECO:0000256" key="1">
    <source>
        <dbReference type="ARBA" id="ARBA00004123"/>
    </source>
</evidence>
<feature type="compositionally biased region" description="Acidic residues" evidence="6">
    <location>
        <begin position="65"/>
        <end position="75"/>
    </location>
</feature>
<reference evidence="7" key="1">
    <citation type="submission" date="2014-02" db="EMBL/GenBank/DDBJ databases">
        <authorList>
            <person name="Genoscope - CEA"/>
        </authorList>
    </citation>
    <scope>NUCLEOTIDE SEQUENCE</scope>
    <source>
        <strain evidence="7">LS3</strain>
    </source>
</reference>
<dbReference type="Pfam" id="PF04855">
    <property type="entry name" value="SNF5"/>
    <property type="match status" value="1"/>
</dbReference>
<dbReference type="GO" id="GO:0006338">
    <property type="term" value="P:chromatin remodeling"/>
    <property type="evidence" value="ECO:0007669"/>
    <property type="project" value="InterPro"/>
</dbReference>
<dbReference type="GO" id="GO:0000228">
    <property type="term" value="C:nuclear chromosome"/>
    <property type="evidence" value="ECO:0007669"/>
    <property type="project" value="InterPro"/>
</dbReference>
<evidence type="ECO:0000256" key="6">
    <source>
        <dbReference type="SAM" id="MobiDB-lite"/>
    </source>
</evidence>
<dbReference type="PhylomeDB" id="A0A060TCN0"/>
<evidence type="ECO:0000256" key="5">
    <source>
        <dbReference type="ARBA" id="ARBA00023242"/>
    </source>
</evidence>
<evidence type="ECO:0000313" key="7">
    <source>
        <dbReference type="EMBL" id="CDP36976.1"/>
    </source>
</evidence>
<comment type="similarity">
    <text evidence="2">Belongs to the SNF5 family.</text>
</comment>
<dbReference type="AlphaFoldDB" id="A0A060TCN0"/>
<sequence>MMSAAAEDRLSGGPNLSSTPQALRTGFASRLRLDQTSLFVSTHPTTRSNRRATVNAIQSYAELDDDFDDDDDETYSDTGIPGTPMGMIDRPSVAPPAERKTEVKKAASKTRHATYSQKQLNDIANKEELLVPIRLNLEYDNHRLTDFFMWNINEEVITPEAFAMITCTDLDLPVGFTQNIVQAIRNGVAEYSEAAAIKLPPDTGLHVVIQLNVNLDKQVYEDKFEWDLSTDDLTAEEFARTVVADLGLAGEFYPAIAHALHEALLRIKHDARDGHLPQEVENFAAFSAEAGRRVDQELLGEEWAPTVEVLSQEEIERREIERDRNMRRLKRESARMSEQVTDIGGLFGRSKRRRRYDDLETSRGGSPAYW</sequence>
<name>A0A060TCN0_BLAAD</name>
<feature type="compositionally biased region" description="Basic and acidic residues" evidence="6">
    <location>
        <begin position="1"/>
        <end position="10"/>
    </location>
</feature>
<dbReference type="EMBL" id="HG937694">
    <property type="protein sequence ID" value="CDP36976.1"/>
    <property type="molecule type" value="Genomic_DNA"/>
</dbReference>
<evidence type="ECO:0000256" key="2">
    <source>
        <dbReference type="ARBA" id="ARBA00010239"/>
    </source>
</evidence>
<feature type="region of interest" description="Disordered" evidence="6">
    <location>
        <begin position="65"/>
        <end position="95"/>
    </location>
</feature>
<accession>A0A060TCN0</accession>
<evidence type="ECO:0000256" key="3">
    <source>
        <dbReference type="ARBA" id="ARBA00023015"/>
    </source>
</evidence>
<dbReference type="InterPro" id="IPR006939">
    <property type="entry name" value="SNF5"/>
</dbReference>